<dbReference type="SUPFAM" id="SSF51261">
    <property type="entry name" value="Duplicated hybrid motif"/>
    <property type="match status" value="1"/>
</dbReference>
<feature type="chain" id="PRO_5016591454" evidence="1">
    <location>
        <begin position="23"/>
        <end position="179"/>
    </location>
</feature>
<evidence type="ECO:0000259" key="2">
    <source>
        <dbReference type="Pfam" id="PF01551"/>
    </source>
</evidence>
<dbReference type="OrthoDB" id="9800107at2"/>
<dbReference type="KEGG" id="mbah:HYN46_01975"/>
<evidence type="ECO:0000256" key="1">
    <source>
        <dbReference type="SAM" id="SignalP"/>
    </source>
</evidence>
<organism evidence="3 4">
    <name type="scientific">Aquirhabdus parva</name>
    <dbReference type="NCBI Taxonomy" id="2283318"/>
    <lineage>
        <taxon>Bacteria</taxon>
        <taxon>Pseudomonadati</taxon>
        <taxon>Pseudomonadota</taxon>
        <taxon>Gammaproteobacteria</taxon>
        <taxon>Moraxellales</taxon>
        <taxon>Moraxellaceae</taxon>
        <taxon>Aquirhabdus</taxon>
    </lineage>
</organism>
<proteinExistence type="predicted"/>
<keyword evidence="1" id="KW-0732">Signal</keyword>
<feature type="signal peptide" evidence="1">
    <location>
        <begin position="1"/>
        <end position="22"/>
    </location>
</feature>
<feature type="domain" description="M23ase beta-sheet core" evidence="2">
    <location>
        <begin position="77"/>
        <end position="174"/>
    </location>
</feature>
<dbReference type="AlphaFoldDB" id="A0A345PB02"/>
<accession>A0A345PB02</accession>
<dbReference type="PANTHER" id="PTHR21666">
    <property type="entry name" value="PEPTIDASE-RELATED"/>
    <property type="match status" value="1"/>
</dbReference>
<name>A0A345PB02_9GAMM</name>
<sequence>MPTRFKHSCSAILTLSLLTACASSPPKNATARIDSQSKFYQQLASTPLPSHLPIPVKGISADQLTDTWGNARSHGRSHEGIDILSKRGTPVYSTTDGIVSRISSYGAGGNAITVVGYALSQHYYAHLEGFGKYRIGDTVKVGDTLGYVGSTGNATTTHLHYGIYLSPNRTAVNPYPYLR</sequence>
<evidence type="ECO:0000313" key="3">
    <source>
        <dbReference type="EMBL" id="AXI04461.1"/>
    </source>
</evidence>
<protein>
    <submittedName>
        <fullName evidence="3">M23 family peptidase</fullName>
    </submittedName>
</protein>
<dbReference type="InterPro" id="IPR016047">
    <property type="entry name" value="M23ase_b-sheet_dom"/>
</dbReference>
<keyword evidence="4" id="KW-1185">Reference proteome</keyword>
<evidence type="ECO:0000313" key="4">
    <source>
        <dbReference type="Proteomes" id="UP000253940"/>
    </source>
</evidence>
<dbReference type="Proteomes" id="UP000253940">
    <property type="component" value="Chromosome"/>
</dbReference>
<dbReference type="Pfam" id="PF01551">
    <property type="entry name" value="Peptidase_M23"/>
    <property type="match status" value="1"/>
</dbReference>
<dbReference type="PROSITE" id="PS51257">
    <property type="entry name" value="PROKAR_LIPOPROTEIN"/>
    <property type="match status" value="1"/>
</dbReference>
<reference evidence="3 4" key="1">
    <citation type="submission" date="2018-07" db="EMBL/GenBank/DDBJ databases">
        <title>Genome sequencing of Moraxellaceae gen. HYN0046.</title>
        <authorList>
            <person name="Kim M."/>
            <person name="Yi H."/>
        </authorList>
    </citation>
    <scope>NUCLEOTIDE SEQUENCE [LARGE SCALE GENOMIC DNA]</scope>
    <source>
        <strain evidence="3 4">HYN0046</strain>
    </source>
</reference>
<dbReference type="PANTHER" id="PTHR21666:SF268">
    <property type="entry name" value="PEPTIDASE M23 DOMAIN-CONTAINING PROTEIN"/>
    <property type="match status" value="1"/>
</dbReference>
<dbReference type="EMBL" id="CP031222">
    <property type="protein sequence ID" value="AXI04461.1"/>
    <property type="molecule type" value="Genomic_DNA"/>
</dbReference>
<gene>
    <name evidence="3" type="ORF">HYN46_01975</name>
</gene>
<dbReference type="InterPro" id="IPR050570">
    <property type="entry name" value="Cell_wall_metabolism_enzyme"/>
</dbReference>
<dbReference type="GO" id="GO:0004222">
    <property type="term" value="F:metalloendopeptidase activity"/>
    <property type="evidence" value="ECO:0007669"/>
    <property type="project" value="TreeGrafter"/>
</dbReference>
<dbReference type="CDD" id="cd12797">
    <property type="entry name" value="M23_peptidase"/>
    <property type="match status" value="1"/>
</dbReference>
<dbReference type="RefSeq" id="WP_114900525.1">
    <property type="nucleotide sequence ID" value="NZ_CP031222.1"/>
</dbReference>
<dbReference type="InterPro" id="IPR011055">
    <property type="entry name" value="Dup_hybrid_motif"/>
</dbReference>
<dbReference type="Gene3D" id="2.70.70.10">
    <property type="entry name" value="Glucose Permease (Domain IIA)"/>
    <property type="match status" value="1"/>
</dbReference>